<evidence type="ECO:0000313" key="2">
    <source>
        <dbReference type="Proteomes" id="UP000190105"/>
    </source>
</evidence>
<name>A0A1T4YGY1_9CLOT</name>
<dbReference type="GO" id="GO:0000287">
    <property type="term" value="F:magnesium ion binding"/>
    <property type="evidence" value="ECO:0007669"/>
    <property type="project" value="InterPro"/>
</dbReference>
<dbReference type="GO" id="GO:0006310">
    <property type="term" value="P:DNA recombination"/>
    <property type="evidence" value="ECO:0007669"/>
    <property type="project" value="InterPro"/>
</dbReference>
<dbReference type="InterPro" id="IPR008822">
    <property type="entry name" value="Endonuclease_RusA-like"/>
</dbReference>
<keyword evidence="2" id="KW-1185">Reference proteome</keyword>
<keyword evidence="1" id="KW-0378">Hydrolase</keyword>
<evidence type="ECO:0000313" key="1">
    <source>
        <dbReference type="EMBL" id="SKB01029.1"/>
    </source>
</evidence>
<dbReference type="Pfam" id="PF05866">
    <property type="entry name" value="RusA"/>
    <property type="match status" value="1"/>
</dbReference>
<organism evidence="1 2">
    <name type="scientific">Caloramator quimbayensis</name>
    <dbReference type="NCBI Taxonomy" id="1147123"/>
    <lineage>
        <taxon>Bacteria</taxon>
        <taxon>Bacillati</taxon>
        <taxon>Bacillota</taxon>
        <taxon>Clostridia</taxon>
        <taxon>Eubacteriales</taxon>
        <taxon>Clostridiaceae</taxon>
        <taxon>Caloramator</taxon>
    </lineage>
</organism>
<keyword evidence="1" id="KW-0255">Endonuclease</keyword>
<gene>
    <name evidence="1" type="ORF">SAMN05443428_1534</name>
</gene>
<dbReference type="SUPFAM" id="SSF103084">
    <property type="entry name" value="Holliday junction resolvase RusA"/>
    <property type="match status" value="1"/>
</dbReference>
<sequence>MKSIKFIIPGEPKAKARPRMSTKTGIAYTPKETIQYENWVKTCFIEQGGNKIDGQISAKITAYYSIPKSTSKKKREEMLKGKIRPVKKPDVDNIVKSILDSLNKIAYDDDSQVVKCDVEKFYDENPRVEVELKEGTI</sequence>
<dbReference type="AlphaFoldDB" id="A0A1T4YGY1"/>
<dbReference type="GO" id="GO:0006281">
    <property type="term" value="P:DNA repair"/>
    <property type="evidence" value="ECO:0007669"/>
    <property type="project" value="InterPro"/>
</dbReference>
<accession>A0A1T4YGY1</accession>
<dbReference type="STRING" id="1147123.SAMN05443428_1534"/>
<dbReference type="Proteomes" id="UP000190105">
    <property type="component" value="Unassembled WGS sequence"/>
</dbReference>
<proteinExistence type="predicted"/>
<dbReference type="EMBL" id="FUYH01000053">
    <property type="protein sequence ID" value="SKB01029.1"/>
    <property type="molecule type" value="Genomic_DNA"/>
</dbReference>
<dbReference type="Gene3D" id="3.30.1330.70">
    <property type="entry name" value="Holliday junction resolvase RusA"/>
    <property type="match status" value="1"/>
</dbReference>
<dbReference type="GO" id="GO:0004519">
    <property type="term" value="F:endonuclease activity"/>
    <property type="evidence" value="ECO:0007669"/>
    <property type="project" value="UniProtKB-KW"/>
</dbReference>
<dbReference type="InterPro" id="IPR036614">
    <property type="entry name" value="RusA-like_sf"/>
</dbReference>
<keyword evidence="1" id="KW-0540">Nuclease</keyword>
<reference evidence="2" key="1">
    <citation type="submission" date="2017-02" db="EMBL/GenBank/DDBJ databases">
        <authorList>
            <person name="Varghese N."/>
            <person name="Submissions S."/>
        </authorList>
    </citation>
    <scope>NUCLEOTIDE SEQUENCE [LARGE SCALE GENOMIC DNA]</scope>
    <source>
        <strain evidence="2">USBA 833</strain>
    </source>
</reference>
<protein>
    <submittedName>
        <fullName evidence="1">Holliday junction resolvase RusA (Prophage-encoded endonuclease)</fullName>
    </submittedName>
</protein>